<dbReference type="EMBL" id="JACVVK020000125">
    <property type="protein sequence ID" value="KAK7490556.1"/>
    <property type="molecule type" value="Genomic_DNA"/>
</dbReference>
<protein>
    <submittedName>
        <fullName evidence="2">Uncharacterized protein</fullName>
    </submittedName>
</protein>
<accession>A0ABD0KTF6</accession>
<feature type="compositionally biased region" description="Basic and acidic residues" evidence="1">
    <location>
        <begin position="18"/>
        <end position="28"/>
    </location>
</feature>
<evidence type="ECO:0000313" key="2">
    <source>
        <dbReference type="EMBL" id="KAK7490556.1"/>
    </source>
</evidence>
<feature type="region of interest" description="Disordered" evidence="1">
    <location>
        <begin position="1"/>
        <end position="28"/>
    </location>
</feature>
<evidence type="ECO:0000313" key="3">
    <source>
        <dbReference type="Proteomes" id="UP001519460"/>
    </source>
</evidence>
<evidence type="ECO:0000256" key="1">
    <source>
        <dbReference type="SAM" id="MobiDB-lite"/>
    </source>
</evidence>
<sequence length="83" mass="8949">MKPALRSRDLGPTQRKHNTAESRDEIESHSLITSRCSFSVICTSSRPALIIPVAPGPGLANDDYRSVFLLSLSGNVAGIKDLI</sequence>
<keyword evidence="3" id="KW-1185">Reference proteome</keyword>
<dbReference type="Proteomes" id="UP001519460">
    <property type="component" value="Unassembled WGS sequence"/>
</dbReference>
<reference evidence="2 3" key="1">
    <citation type="journal article" date="2023" name="Sci. Data">
        <title>Genome assembly of the Korean intertidal mud-creeper Batillaria attramentaria.</title>
        <authorList>
            <person name="Patra A.K."/>
            <person name="Ho P.T."/>
            <person name="Jun S."/>
            <person name="Lee S.J."/>
            <person name="Kim Y."/>
            <person name="Won Y.J."/>
        </authorList>
    </citation>
    <scope>NUCLEOTIDE SEQUENCE [LARGE SCALE GENOMIC DNA]</scope>
    <source>
        <strain evidence="2">Wonlab-2016</strain>
    </source>
</reference>
<dbReference type="AlphaFoldDB" id="A0ABD0KTF6"/>
<organism evidence="2 3">
    <name type="scientific">Batillaria attramentaria</name>
    <dbReference type="NCBI Taxonomy" id="370345"/>
    <lineage>
        <taxon>Eukaryota</taxon>
        <taxon>Metazoa</taxon>
        <taxon>Spiralia</taxon>
        <taxon>Lophotrochozoa</taxon>
        <taxon>Mollusca</taxon>
        <taxon>Gastropoda</taxon>
        <taxon>Caenogastropoda</taxon>
        <taxon>Sorbeoconcha</taxon>
        <taxon>Cerithioidea</taxon>
        <taxon>Batillariidae</taxon>
        <taxon>Batillaria</taxon>
    </lineage>
</organism>
<comment type="caution">
    <text evidence="2">The sequence shown here is derived from an EMBL/GenBank/DDBJ whole genome shotgun (WGS) entry which is preliminary data.</text>
</comment>
<proteinExistence type="predicted"/>
<gene>
    <name evidence="2" type="ORF">BaRGS_00018159</name>
</gene>
<name>A0ABD0KTF6_9CAEN</name>